<dbReference type="GO" id="GO:0003735">
    <property type="term" value="F:structural constituent of ribosome"/>
    <property type="evidence" value="ECO:0007669"/>
    <property type="project" value="InterPro"/>
</dbReference>
<dbReference type="Pfam" id="PF01084">
    <property type="entry name" value="Ribosomal_S18"/>
    <property type="match status" value="1"/>
</dbReference>
<reference evidence="5" key="1">
    <citation type="submission" date="2021-03" db="EMBL/GenBank/DDBJ databases">
        <title>Draft genome sequence of rust myrtle Austropuccinia psidii MF-1, a brazilian biotype.</title>
        <authorList>
            <person name="Quecine M.C."/>
            <person name="Pachon D.M.R."/>
            <person name="Bonatelli M.L."/>
            <person name="Correr F.H."/>
            <person name="Franceschini L.M."/>
            <person name="Leite T.F."/>
            <person name="Margarido G.R.A."/>
            <person name="Almeida C.A."/>
            <person name="Ferrarezi J.A."/>
            <person name="Labate C.A."/>
        </authorList>
    </citation>
    <scope>NUCLEOTIDE SEQUENCE</scope>
    <source>
        <strain evidence="5">MF-1</strain>
    </source>
</reference>
<evidence type="ECO:0000256" key="1">
    <source>
        <dbReference type="ARBA" id="ARBA00005589"/>
    </source>
</evidence>
<dbReference type="SUPFAM" id="SSF46911">
    <property type="entry name" value="Ribosomal protein S18"/>
    <property type="match status" value="1"/>
</dbReference>
<protein>
    <recommendedName>
        <fullName evidence="4">Small ribosomal subunit protein bS18m</fullName>
    </recommendedName>
</protein>
<dbReference type="AlphaFoldDB" id="A0A9Q3HMW0"/>
<dbReference type="PANTHER" id="PTHR13479:SF40">
    <property type="entry name" value="SMALL RIBOSOMAL SUBUNIT PROTEIN BS18M"/>
    <property type="match status" value="1"/>
</dbReference>
<dbReference type="GO" id="GO:0070181">
    <property type="term" value="F:small ribosomal subunit rRNA binding"/>
    <property type="evidence" value="ECO:0007669"/>
    <property type="project" value="TreeGrafter"/>
</dbReference>
<name>A0A9Q3HMW0_9BASI</name>
<dbReference type="Proteomes" id="UP000765509">
    <property type="component" value="Unassembled WGS sequence"/>
</dbReference>
<evidence type="ECO:0000256" key="4">
    <source>
        <dbReference type="ARBA" id="ARBA00035264"/>
    </source>
</evidence>
<evidence type="ECO:0000256" key="2">
    <source>
        <dbReference type="ARBA" id="ARBA00022980"/>
    </source>
</evidence>
<dbReference type="EMBL" id="AVOT02021277">
    <property type="protein sequence ID" value="MBW0509997.1"/>
    <property type="molecule type" value="Genomic_DNA"/>
</dbReference>
<dbReference type="InterPro" id="IPR001648">
    <property type="entry name" value="Ribosomal_bS18"/>
</dbReference>
<keyword evidence="6" id="KW-1185">Reference proteome</keyword>
<dbReference type="OrthoDB" id="21463at2759"/>
<dbReference type="Gene3D" id="4.10.640.10">
    <property type="entry name" value="Ribosomal protein S18"/>
    <property type="match status" value="1"/>
</dbReference>
<dbReference type="InterPro" id="IPR036870">
    <property type="entry name" value="Ribosomal_bS18_sf"/>
</dbReference>
<comment type="similarity">
    <text evidence="1">Belongs to the bacterial ribosomal protein bS18 family.</text>
</comment>
<gene>
    <name evidence="5" type="ORF">O181_049712</name>
</gene>
<comment type="caution">
    <text evidence="5">The sequence shown here is derived from an EMBL/GenBank/DDBJ whole genome shotgun (WGS) entry which is preliminary data.</text>
</comment>
<dbReference type="GO" id="GO:0005763">
    <property type="term" value="C:mitochondrial small ribosomal subunit"/>
    <property type="evidence" value="ECO:0007669"/>
    <property type="project" value="TreeGrafter"/>
</dbReference>
<evidence type="ECO:0000256" key="3">
    <source>
        <dbReference type="ARBA" id="ARBA00023274"/>
    </source>
</evidence>
<dbReference type="GO" id="GO:0032543">
    <property type="term" value="P:mitochondrial translation"/>
    <property type="evidence" value="ECO:0007669"/>
    <property type="project" value="TreeGrafter"/>
</dbReference>
<sequence>MSFLKRFRPSFIHPKSIHSQFQAQLSQKLQCARLNYSSHPSPSDDAQLTLSKLVEREAKAKPLHSLPTFANQRGKSFSDGSRRLPFNSSQVLKPSDLQPINLVHPADRENRKPRPVVRRAPTKAQVRLTDPFMYYGLNILKEPYNPELLSSFLTPLGRIKKRAHNALSKANQKKVAKAIRRARCMGFLPYFGKPLEKFSEDYQQRRDGPGIDLPPFAR</sequence>
<keyword evidence="2" id="KW-0689">Ribosomal protein</keyword>
<evidence type="ECO:0000313" key="5">
    <source>
        <dbReference type="EMBL" id="MBW0509997.1"/>
    </source>
</evidence>
<organism evidence="5 6">
    <name type="scientific">Austropuccinia psidii MF-1</name>
    <dbReference type="NCBI Taxonomy" id="1389203"/>
    <lineage>
        <taxon>Eukaryota</taxon>
        <taxon>Fungi</taxon>
        <taxon>Dikarya</taxon>
        <taxon>Basidiomycota</taxon>
        <taxon>Pucciniomycotina</taxon>
        <taxon>Pucciniomycetes</taxon>
        <taxon>Pucciniales</taxon>
        <taxon>Sphaerophragmiaceae</taxon>
        <taxon>Austropuccinia</taxon>
    </lineage>
</organism>
<dbReference type="PRINTS" id="PR00974">
    <property type="entry name" value="RIBOSOMALS18"/>
</dbReference>
<accession>A0A9Q3HMW0</accession>
<keyword evidence="3" id="KW-0687">Ribonucleoprotein</keyword>
<evidence type="ECO:0000313" key="6">
    <source>
        <dbReference type="Proteomes" id="UP000765509"/>
    </source>
</evidence>
<dbReference type="PANTHER" id="PTHR13479">
    <property type="entry name" value="30S RIBOSOMAL PROTEIN S18"/>
    <property type="match status" value="1"/>
</dbReference>
<proteinExistence type="inferred from homology"/>